<dbReference type="InterPro" id="IPR000600">
    <property type="entry name" value="ROK"/>
</dbReference>
<gene>
    <name evidence="2" type="ordered locus">AciX8_4115</name>
</gene>
<dbReference type="OrthoDB" id="9796533at2"/>
<dbReference type="InterPro" id="IPR036388">
    <property type="entry name" value="WH-like_DNA-bd_sf"/>
</dbReference>
<evidence type="ECO:0000313" key="3">
    <source>
        <dbReference type="Proteomes" id="UP000007113"/>
    </source>
</evidence>
<dbReference type="Proteomes" id="UP000007113">
    <property type="component" value="Chromosome"/>
</dbReference>
<dbReference type="EMBL" id="CP003130">
    <property type="protein sequence ID" value="AEU38396.1"/>
    <property type="molecule type" value="Genomic_DNA"/>
</dbReference>
<dbReference type="AlphaFoldDB" id="G8NQT3"/>
<evidence type="ECO:0000313" key="2">
    <source>
        <dbReference type="EMBL" id="AEU38396.1"/>
    </source>
</evidence>
<dbReference type="Gene3D" id="1.10.10.10">
    <property type="entry name" value="Winged helix-like DNA-binding domain superfamily/Winged helix DNA-binding domain"/>
    <property type="match status" value="1"/>
</dbReference>
<dbReference type="Gene3D" id="3.30.420.40">
    <property type="match status" value="2"/>
</dbReference>
<dbReference type="STRING" id="682795.AciX8_4115"/>
<comment type="similarity">
    <text evidence="1">Belongs to the ROK (NagC/XylR) family.</text>
</comment>
<protein>
    <submittedName>
        <fullName evidence="2">ROK family protein</fullName>
    </submittedName>
</protein>
<sequence length="397" mass="42603">MSKSRILIGSPALMRQTNARTILMLLKKLDHCSRADLVRETGMSAPTVANVVSDLNDLGLIEWIGEGTSSGGRRPDNLRFKADYGCLAGVDITADALRILVTDLNGTLIEEQYESLPKDSRNPIAVIEILRGSLKAIMQRHSLAWKKLLAMTVGVAGIINVRDGVVISVSNLNAWRDLPLLDMLKKQFSCALFVENDTNLAAIGEHFRGVAQSEESFIFVTVGSGVGAGIFVNGQIVHGSSWSAGEIGYLRIPNVSGMPPSLYEFGGLEQVVGGPGILRSWNAAGNKSGATIKVRKASDVLDLALEGNSAAQKLVLQRARLLKDVVLNLALTLNPSLFVFGGELGAHAALLEPTVEMLRKSEIAVAEVLPSSLGKSAVVWGAVAMAMRDSEQKLYRY</sequence>
<accession>G8NQT3</accession>
<dbReference type="InterPro" id="IPR036390">
    <property type="entry name" value="WH_DNA-bd_sf"/>
</dbReference>
<dbReference type="PANTHER" id="PTHR18964">
    <property type="entry name" value="ROK (REPRESSOR, ORF, KINASE) FAMILY"/>
    <property type="match status" value="1"/>
</dbReference>
<reference evidence="2 3" key="1">
    <citation type="submission" date="2011-11" db="EMBL/GenBank/DDBJ databases">
        <title>Complete sequence of Granulicella mallensis MP5ACTX8.</title>
        <authorList>
            <consortium name="US DOE Joint Genome Institute"/>
            <person name="Lucas S."/>
            <person name="Copeland A."/>
            <person name="Lapidus A."/>
            <person name="Cheng J.-F."/>
            <person name="Goodwin L."/>
            <person name="Pitluck S."/>
            <person name="Peters L."/>
            <person name="Lu M."/>
            <person name="Detter J.C."/>
            <person name="Han C."/>
            <person name="Tapia R."/>
            <person name="Land M."/>
            <person name="Hauser L."/>
            <person name="Kyrpides N."/>
            <person name="Ivanova N."/>
            <person name="Mikhailova N."/>
            <person name="Pagani I."/>
            <person name="Rawat S."/>
            <person name="Mannisto M."/>
            <person name="Haggblom M."/>
            <person name="Woyke T."/>
        </authorList>
    </citation>
    <scope>NUCLEOTIDE SEQUENCE [LARGE SCALE GENOMIC DNA]</scope>
    <source>
        <strain evidence="3">ATCC BAA-1857 / DSM 23137 / MP5ACTX8</strain>
    </source>
</reference>
<dbReference type="KEGG" id="gma:AciX8_4115"/>
<dbReference type="HOGENOM" id="CLU_036604_13_3_0"/>
<dbReference type="PANTHER" id="PTHR18964:SF149">
    <property type="entry name" value="BIFUNCTIONAL UDP-N-ACETYLGLUCOSAMINE 2-EPIMERASE_N-ACETYLMANNOSAMINE KINASE"/>
    <property type="match status" value="1"/>
</dbReference>
<dbReference type="InterPro" id="IPR043129">
    <property type="entry name" value="ATPase_NBD"/>
</dbReference>
<proteinExistence type="inferred from homology"/>
<dbReference type="SUPFAM" id="SSF53067">
    <property type="entry name" value="Actin-like ATPase domain"/>
    <property type="match status" value="1"/>
</dbReference>
<dbReference type="Pfam" id="PF00480">
    <property type="entry name" value="ROK"/>
    <property type="match status" value="1"/>
</dbReference>
<organism evidence="2 3">
    <name type="scientific">Granulicella mallensis (strain ATCC BAA-1857 / DSM 23137 / MP5ACTX8)</name>
    <dbReference type="NCBI Taxonomy" id="682795"/>
    <lineage>
        <taxon>Bacteria</taxon>
        <taxon>Pseudomonadati</taxon>
        <taxon>Acidobacteriota</taxon>
        <taxon>Terriglobia</taxon>
        <taxon>Terriglobales</taxon>
        <taxon>Acidobacteriaceae</taxon>
        <taxon>Granulicella</taxon>
    </lineage>
</organism>
<name>G8NQT3_GRAMM</name>
<dbReference type="SUPFAM" id="SSF46785">
    <property type="entry name" value="Winged helix' DNA-binding domain"/>
    <property type="match status" value="1"/>
</dbReference>
<dbReference type="eggNOG" id="COG1940">
    <property type="taxonomic scope" value="Bacteria"/>
</dbReference>
<evidence type="ECO:0000256" key="1">
    <source>
        <dbReference type="ARBA" id="ARBA00006479"/>
    </source>
</evidence>
<keyword evidence="3" id="KW-1185">Reference proteome</keyword>